<dbReference type="EMBL" id="CP000552">
    <property type="protein sequence ID" value="ABM71292.1"/>
    <property type="molecule type" value="Genomic_DNA"/>
</dbReference>
<sequence>MPNQTNSFSSPLSYEIVEDIEQLNLSIIQKHHIRLLAHCLAILKEIVKEDISPLEEDERLREWCEKQSKKFNDENFNQLFYEQMSSASQKLNAYSQSIEKNLKELDLEDLILLVAQNQEY</sequence>
<dbReference type="HOGENOM" id="CLU_150715_0_0_3"/>
<dbReference type="AlphaFoldDB" id="A2BU31"/>
<gene>
    <name evidence="1" type="ordered locus">P9515_00831</name>
</gene>
<evidence type="ECO:0000313" key="2">
    <source>
        <dbReference type="Proteomes" id="UP000001589"/>
    </source>
</evidence>
<dbReference type="OrthoDB" id="540726at2"/>
<dbReference type="STRING" id="167542.P9515_00831"/>
<dbReference type="Proteomes" id="UP000001589">
    <property type="component" value="Chromosome"/>
</dbReference>
<dbReference type="GeneID" id="60200543"/>
<dbReference type="RefSeq" id="WP_011819409.1">
    <property type="nucleotide sequence ID" value="NC_008817.1"/>
</dbReference>
<evidence type="ECO:0000313" key="1">
    <source>
        <dbReference type="EMBL" id="ABM71292.1"/>
    </source>
</evidence>
<reference evidence="1 2" key="1">
    <citation type="journal article" date="2007" name="PLoS Genet.">
        <title>Patterns and implications of gene gain and loss in the evolution of Prochlorococcus.</title>
        <authorList>
            <person name="Kettler G.C."/>
            <person name="Martiny A.C."/>
            <person name="Huang K."/>
            <person name="Zucker J."/>
            <person name="Coleman M.L."/>
            <person name="Rodrigue S."/>
            <person name="Chen F."/>
            <person name="Lapidus A."/>
            <person name="Ferriera S."/>
            <person name="Johnson J."/>
            <person name="Steglich C."/>
            <person name="Church G.M."/>
            <person name="Richardson P."/>
            <person name="Chisholm S.W."/>
        </authorList>
    </citation>
    <scope>NUCLEOTIDE SEQUENCE [LARGE SCALE GENOMIC DNA]</scope>
    <source>
        <strain evidence="1 2">MIT 9515</strain>
    </source>
</reference>
<proteinExistence type="predicted"/>
<dbReference type="KEGG" id="pmc:P9515_00831"/>
<accession>A2BU31</accession>
<organism evidence="1 2">
    <name type="scientific">Prochlorococcus marinus (strain MIT 9515)</name>
    <dbReference type="NCBI Taxonomy" id="167542"/>
    <lineage>
        <taxon>Bacteria</taxon>
        <taxon>Bacillati</taxon>
        <taxon>Cyanobacteriota</taxon>
        <taxon>Cyanophyceae</taxon>
        <taxon>Synechococcales</taxon>
        <taxon>Prochlorococcaceae</taxon>
        <taxon>Prochlorococcus</taxon>
    </lineage>
</organism>
<name>A2BU31_PROM5</name>
<protein>
    <submittedName>
        <fullName evidence="1">Uncharacterized protein</fullName>
    </submittedName>
</protein>
<dbReference type="eggNOG" id="ENOG5034B7V">
    <property type="taxonomic scope" value="Bacteria"/>
</dbReference>